<evidence type="ECO:0000313" key="1">
    <source>
        <dbReference type="EMBL" id="MDC3985116.1"/>
    </source>
</evidence>
<comment type="caution">
    <text evidence="1">The sequence shown here is derived from an EMBL/GenBank/DDBJ whole genome shotgun (WGS) entry which is preliminary data.</text>
</comment>
<dbReference type="Proteomes" id="UP001151081">
    <property type="component" value="Unassembled WGS sequence"/>
</dbReference>
<dbReference type="AlphaFoldDB" id="A0A9X4AUY8"/>
<name>A0A9X4AUY8_9BACT</name>
<proteinExistence type="predicted"/>
<organism evidence="1 2">
    <name type="scientific">Polyangium jinanense</name>
    <dbReference type="NCBI Taxonomy" id="2829994"/>
    <lineage>
        <taxon>Bacteria</taxon>
        <taxon>Pseudomonadati</taxon>
        <taxon>Myxococcota</taxon>
        <taxon>Polyangia</taxon>
        <taxon>Polyangiales</taxon>
        <taxon>Polyangiaceae</taxon>
        <taxon>Polyangium</taxon>
    </lineage>
</organism>
<sequence>MRWALLPTVVLPLLGLACDRGPLPVPALASTAAPTASAPAPAAPNVEDEAIACRRRVADILASPASPGAPAFDAARIEILGRARGEPVVFVREPAPVPEENLDARLVPSARLFAKERPGGRVGGLRKRHRGDPRALRALVLREGYAYTSDPADALALVTQITLPDLFDEPRIHLLRGHEIRALDRVEVRREIRYQDAAGKPADLLFGDRVAVTEAELERPLHRDLAALADEIGFERARLRHTTESAIVADLRFGETWAAALLRGDGARLSLECIAEERPIRDAVRAFQDKTAQKRRAMQAIREAVSRAVDEALPFDRPEAEPDHFRDGILRPQWMTAYLQGRDSFSFEDKRYAVFDATGRPRPPEVCVDFVLDTYERAAGTWYRARGDKPGRAVGRLDFDESGIKNRRGVISFGEFAEAKPELFEVRRFRGEERIPFGERSRFFAELRDFADEVRPGDIVSIQGEKRDKHIHQHAIFVERADPVTGFPFGLADQMKRPRRRTWEGIMAEAPKRSLFYRARPRDEVFAKIDPGAP</sequence>
<keyword evidence="2" id="KW-1185">Reference proteome</keyword>
<dbReference type="RefSeq" id="WP_272459145.1">
    <property type="nucleotide sequence ID" value="NZ_JAGTJJ010000026.1"/>
</dbReference>
<reference evidence="1 2" key="1">
    <citation type="submission" date="2021-04" db="EMBL/GenBank/DDBJ databases">
        <title>Genome analysis of Polyangium sp.</title>
        <authorList>
            <person name="Li Y."/>
            <person name="Wang J."/>
        </authorList>
    </citation>
    <scope>NUCLEOTIDE SEQUENCE [LARGE SCALE GENOMIC DNA]</scope>
    <source>
        <strain evidence="1 2">SDU14</strain>
    </source>
</reference>
<evidence type="ECO:0008006" key="3">
    <source>
        <dbReference type="Google" id="ProtNLM"/>
    </source>
</evidence>
<evidence type="ECO:0000313" key="2">
    <source>
        <dbReference type="Proteomes" id="UP001151081"/>
    </source>
</evidence>
<accession>A0A9X4AUY8</accession>
<dbReference type="PROSITE" id="PS51257">
    <property type="entry name" value="PROKAR_LIPOPROTEIN"/>
    <property type="match status" value="1"/>
</dbReference>
<gene>
    <name evidence="1" type="ORF">KEG57_31855</name>
</gene>
<protein>
    <recommendedName>
        <fullName evidence="3">Lipoprotein</fullName>
    </recommendedName>
</protein>
<dbReference type="EMBL" id="JAGTJJ010000026">
    <property type="protein sequence ID" value="MDC3985116.1"/>
    <property type="molecule type" value="Genomic_DNA"/>
</dbReference>